<dbReference type="Proteomes" id="UP000605846">
    <property type="component" value="Unassembled WGS sequence"/>
</dbReference>
<gene>
    <name evidence="2" type="ORF">EC973_001274</name>
</gene>
<dbReference type="PANTHER" id="PTHR12963">
    <property type="entry name" value="THYROID RECEPTOR INTERACTING PROTEIN RELATED"/>
    <property type="match status" value="1"/>
</dbReference>
<proteinExistence type="predicted"/>
<feature type="compositionally biased region" description="Polar residues" evidence="1">
    <location>
        <begin position="385"/>
        <end position="396"/>
    </location>
</feature>
<protein>
    <submittedName>
        <fullName evidence="2">Uncharacterized protein</fullName>
    </submittedName>
</protein>
<feature type="region of interest" description="Disordered" evidence="1">
    <location>
        <begin position="144"/>
        <end position="193"/>
    </location>
</feature>
<dbReference type="AlphaFoldDB" id="A0A8H7ENM9"/>
<dbReference type="GO" id="GO:0005634">
    <property type="term" value="C:nucleus"/>
    <property type="evidence" value="ECO:0007669"/>
    <property type="project" value="TreeGrafter"/>
</dbReference>
<sequence length="458" mass="52278">MYMRILLQCEEPQHQTLLDYHMELEAWATEKLSVFLGFDPETLRTQVMPYLMSFSSAEELTEHLTDMLGTNADSLSFIQEFATRRFLKSHSRKTSEEKKSVGATITQETPSHFPSLPKSSMSSDSQWPSNINVYVKNAVTDDEYFSSGRKPKKNSKAAKAKSSENLTQTAKQAQSTLVSDRLEKKPKKKNDMTLETALKELDINASGSKGKRKEQQVMLIAEAKKKRSEEKQRLHQQQQQRRSKAAATPMVGYASKVSGGFSSRHFESVWDEAQEEDSRRRAEEHKEKLLEFQRTSAKRSTVIDQATDFTLPTDTSNPWLSPQERALQMKKQQANLKRLEAEGRSRRRVMTIDVQTRQVKVEEAESLSSESEEEVVVPSTKKPENSTVESAGTYANNPLLKNLQGPKFINRNHKETKGRNRRKQRVQYEDKDLADLMFVSSVADERDITVEPMSCLAK</sequence>
<evidence type="ECO:0000313" key="3">
    <source>
        <dbReference type="Proteomes" id="UP000605846"/>
    </source>
</evidence>
<dbReference type="EMBL" id="JABAYA010000128">
    <property type="protein sequence ID" value="KAF7724149.1"/>
    <property type="molecule type" value="Genomic_DNA"/>
</dbReference>
<keyword evidence="3" id="KW-1185">Reference proteome</keyword>
<reference evidence="2" key="1">
    <citation type="submission" date="2020-01" db="EMBL/GenBank/DDBJ databases">
        <title>Genome Sequencing of Three Apophysomyces-Like Fungal Strains Confirms a Novel Fungal Genus in the Mucoromycota with divergent Burkholderia-like Endosymbiotic Bacteria.</title>
        <authorList>
            <person name="Stajich J.E."/>
            <person name="Macias A.M."/>
            <person name="Carter-House D."/>
            <person name="Lovett B."/>
            <person name="Kasson L.R."/>
            <person name="Berry K."/>
            <person name="Grigoriev I."/>
            <person name="Chang Y."/>
            <person name="Spatafora J."/>
            <person name="Kasson M.T."/>
        </authorList>
    </citation>
    <scope>NUCLEOTIDE SEQUENCE</scope>
    <source>
        <strain evidence="2">NRRL A-21654</strain>
    </source>
</reference>
<name>A0A8H7ENM9_9FUNG</name>
<evidence type="ECO:0000313" key="2">
    <source>
        <dbReference type="EMBL" id="KAF7724149.1"/>
    </source>
</evidence>
<feature type="compositionally biased region" description="Basic residues" evidence="1">
    <location>
        <begin position="149"/>
        <end position="159"/>
    </location>
</feature>
<feature type="compositionally biased region" description="Polar residues" evidence="1">
    <location>
        <begin position="164"/>
        <end position="178"/>
    </location>
</feature>
<feature type="region of interest" description="Disordered" evidence="1">
    <location>
        <begin position="92"/>
        <end position="127"/>
    </location>
</feature>
<feature type="region of interest" description="Disordered" evidence="1">
    <location>
        <begin position="363"/>
        <end position="427"/>
    </location>
</feature>
<organism evidence="2 3">
    <name type="scientific">Apophysomyces ossiformis</name>
    <dbReference type="NCBI Taxonomy" id="679940"/>
    <lineage>
        <taxon>Eukaryota</taxon>
        <taxon>Fungi</taxon>
        <taxon>Fungi incertae sedis</taxon>
        <taxon>Mucoromycota</taxon>
        <taxon>Mucoromycotina</taxon>
        <taxon>Mucoromycetes</taxon>
        <taxon>Mucorales</taxon>
        <taxon>Mucorineae</taxon>
        <taxon>Mucoraceae</taxon>
        <taxon>Apophysomyces</taxon>
    </lineage>
</organism>
<dbReference type="GO" id="GO:0045893">
    <property type="term" value="P:positive regulation of DNA-templated transcription"/>
    <property type="evidence" value="ECO:0007669"/>
    <property type="project" value="TreeGrafter"/>
</dbReference>
<feature type="region of interest" description="Disordered" evidence="1">
    <location>
        <begin position="224"/>
        <end position="249"/>
    </location>
</feature>
<dbReference type="InterPro" id="IPR039128">
    <property type="entry name" value="TRIP4-like"/>
</dbReference>
<dbReference type="PANTHER" id="PTHR12963:SF4">
    <property type="entry name" value="ACTIVATING SIGNAL COINTEGRATOR 1"/>
    <property type="match status" value="1"/>
</dbReference>
<evidence type="ECO:0000256" key="1">
    <source>
        <dbReference type="SAM" id="MobiDB-lite"/>
    </source>
</evidence>
<feature type="compositionally biased region" description="Low complexity" evidence="1">
    <location>
        <begin position="111"/>
        <end position="125"/>
    </location>
</feature>
<comment type="caution">
    <text evidence="2">The sequence shown here is derived from an EMBL/GenBank/DDBJ whole genome shotgun (WGS) entry which is preliminary data.</text>
</comment>
<dbReference type="OrthoDB" id="338816at2759"/>
<accession>A0A8H7ENM9</accession>